<keyword evidence="17" id="KW-0464">Manganese</keyword>
<dbReference type="InterPro" id="IPR052171">
    <property type="entry name" value="NHEJ_LigD"/>
</dbReference>
<proteinExistence type="predicted"/>
<comment type="caution">
    <text evidence="23">The sequence shown here is derived from an EMBL/GenBank/DDBJ whole genome shotgun (WGS) entry which is preliminary data.</text>
</comment>
<protein>
    <recommendedName>
        <fullName evidence="2">DNA ligase (ATP)</fullName>
        <ecNumber evidence="2">6.5.1.1</ecNumber>
    </recommendedName>
    <alternativeName>
        <fullName evidence="19">NHEJ DNA polymerase</fullName>
    </alternativeName>
</protein>
<evidence type="ECO:0000256" key="4">
    <source>
        <dbReference type="ARBA" id="ARBA00022679"/>
    </source>
</evidence>
<evidence type="ECO:0000256" key="3">
    <source>
        <dbReference type="ARBA" id="ARBA00022598"/>
    </source>
</evidence>
<comment type="cofactor">
    <cofactor evidence="1">
        <name>Mn(2+)</name>
        <dbReference type="ChEBI" id="CHEBI:29035"/>
    </cofactor>
</comment>
<feature type="domain" description="ATP-dependent DNA ligase family profile" evidence="22">
    <location>
        <begin position="349"/>
        <end position="430"/>
    </location>
</feature>
<keyword evidence="7" id="KW-0479">Metal-binding</keyword>
<dbReference type="RefSeq" id="WP_380891414.1">
    <property type="nucleotide sequence ID" value="NZ_JBHUDY010000003.1"/>
</dbReference>
<keyword evidence="6" id="KW-0540">Nuclease</keyword>
<evidence type="ECO:0000256" key="21">
    <source>
        <dbReference type="SAM" id="MobiDB-lite"/>
    </source>
</evidence>
<evidence type="ECO:0000256" key="6">
    <source>
        <dbReference type="ARBA" id="ARBA00022722"/>
    </source>
</evidence>
<reference evidence="24" key="1">
    <citation type="journal article" date="2019" name="Int. J. Syst. Evol. Microbiol.">
        <title>The Global Catalogue of Microorganisms (GCM) 10K type strain sequencing project: providing services to taxonomists for standard genome sequencing and annotation.</title>
        <authorList>
            <consortium name="The Broad Institute Genomics Platform"/>
            <consortium name="The Broad Institute Genome Sequencing Center for Infectious Disease"/>
            <person name="Wu L."/>
            <person name="Ma J."/>
        </authorList>
    </citation>
    <scope>NUCLEOTIDE SEQUENCE [LARGE SCALE GENOMIC DNA]</scope>
    <source>
        <strain evidence="24">CGMCC 1.16275</strain>
    </source>
</reference>
<evidence type="ECO:0000256" key="20">
    <source>
        <dbReference type="ARBA" id="ARBA00034003"/>
    </source>
</evidence>
<keyword evidence="16" id="KW-0234">DNA repair</keyword>
<dbReference type="Gene3D" id="2.40.50.140">
    <property type="entry name" value="Nucleic acid-binding proteins"/>
    <property type="match status" value="1"/>
</dbReference>
<evidence type="ECO:0000259" key="22">
    <source>
        <dbReference type="PROSITE" id="PS50160"/>
    </source>
</evidence>
<dbReference type="InterPro" id="IPR014144">
    <property type="entry name" value="LigD_PE_domain"/>
</dbReference>
<keyword evidence="5" id="KW-0548">Nucleotidyltransferase</keyword>
<dbReference type="InterPro" id="IPR012310">
    <property type="entry name" value="DNA_ligase_ATP-dep_cent"/>
</dbReference>
<keyword evidence="13" id="KW-0239">DNA-directed DNA polymerase</keyword>
<evidence type="ECO:0000256" key="5">
    <source>
        <dbReference type="ARBA" id="ARBA00022695"/>
    </source>
</evidence>
<dbReference type="CDD" id="cd07971">
    <property type="entry name" value="OBF_DNA_ligase_LigD"/>
    <property type="match status" value="1"/>
</dbReference>
<dbReference type="Pfam" id="PF01068">
    <property type="entry name" value="DNA_ligase_A_M"/>
    <property type="match status" value="1"/>
</dbReference>
<dbReference type="Proteomes" id="UP001597115">
    <property type="component" value="Unassembled WGS sequence"/>
</dbReference>
<evidence type="ECO:0000256" key="9">
    <source>
        <dbReference type="ARBA" id="ARBA00022763"/>
    </source>
</evidence>
<dbReference type="InterPro" id="IPR012340">
    <property type="entry name" value="NA-bd_OB-fold"/>
</dbReference>
<dbReference type="NCBIfam" id="TIGR02779">
    <property type="entry name" value="NHEJ_ligase_lig"/>
    <property type="match status" value="1"/>
</dbReference>
<dbReference type="NCBIfam" id="NF004628">
    <property type="entry name" value="PRK05972.1"/>
    <property type="match status" value="1"/>
</dbReference>
<dbReference type="SUPFAM" id="SSF56091">
    <property type="entry name" value="DNA ligase/mRNA capping enzyme, catalytic domain"/>
    <property type="match status" value="1"/>
</dbReference>
<keyword evidence="3 23" id="KW-0436">Ligase</keyword>
<evidence type="ECO:0000256" key="12">
    <source>
        <dbReference type="ARBA" id="ARBA00022840"/>
    </source>
</evidence>
<dbReference type="InterPro" id="IPR014145">
    <property type="entry name" value="LigD_pol_dom"/>
</dbReference>
<dbReference type="EC" id="6.5.1.1" evidence="2"/>
<dbReference type="EMBL" id="JBHUDY010000003">
    <property type="protein sequence ID" value="MFD1613374.1"/>
    <property type="molecule type" value="Genomic_DNA"/>
</dbReference>
<gene>
    <name evidence="23" type="primary">ligD</name>
    <name evidence="23" type="ORF">ACFSCW_16360</name>
</gene>
<keyword evidence="9" id="KW-0227">DNA damage</keyword>
<dbReference type="Gene3D" id="3.30.470.30">
    <property type="entry name" value="DNA ligase/mRNA capping enzyme"/>
    <property type="match status" value="1"/>
</dbReference>
<sequence length="845" mass="92725">MATRTADPLARYNAKRDFAKTAEPPGTAAKAGSHTFMVQKHDATRLHWDLRLEMGGTLKSWAVTRGPSLDPEDKRLAVRTEDHPLSYATFEGTIPKGEYGGGTVMLWDRGTWEPVEGKSEKDLEKGHLHFRLFGERMKGEWLLIRLKPRPKDRAENWLLRKLDDEFAGGAGDLVDRCLTSVSTGRTMEEIAAGKDPPLTQSGEGDHAQHGGGAGAKRRAASSLRSAPPPRSARSPSPSKARGGLELPAFVAPQLATLVDTVPTGSAWLHEAKYDGYRLLLAVGGGQAKAYTRTGLDWSDKFPGIVAAAAKLDLGSALIDGEAVALDQAGKPNFSALQDALKRGGKDLSFFAFDLLSLDGEDLTRLPNLERKELLRTIMPDEGPIHFAEHVIGQGEKLFQAMCREGFEGIVSKRADAPYLHKRTQSWLKIKCLHRQEFVIVGWTPSEARGRGFRSLLLGLNEGDTLRYAGKVGTGFDARLIEEISAKLEKLATDKPPVAAPRAATRGARWVKPELVAEIAFTEFTADNVVRHGSFIGLREDKKPAEVKPEKPAKVSAAPDYGIKISNPDRVIYPDSGITKGQLASYYAEVAGIMMPWLANRPISLVRCPQGRAKKCFFQKHDAGTFGTHVHHVPVREKNGSTEDYLYVDSAEGLLTCVQMGTIEVHGWGSRVPDVEKPDRMVFDLDPDEGLDFEQVKKAALDLKRYLGDLGLVTFAMLSGGKGVHVIAPLTPRAEWPQVKDFTHRFALALEQSEPERFVSNMSKAKRVGRIFVDYLRNQRGATAILPYAARARPHGPVAAPVSWDELNDLDSAARWTVLDGAEMVERANARALKGWGIAEQVLPDF</sequence>
<evidence type="ECO:0000313" key="24">
    <source>
        <dbReference type="Proteomes" id="UP001597115"/>
    </source>
</evidence>
<evidence type="ECO:0000256" key="10">
    <source>
        <dbReference type="ARBA" id="ARBA00022801"/>
    </source>
</evidence>
<dbReference type="InterPro" id="IPR014143">
    <property type="entry name" value="NHEJ_ligase_prk"/>
</dbReference>
<keyword evidence="24" id="KW-1185">Reference proteome</keyword>
<keyword evidence="18" id="KW-0511">Multifunctional enzyme</keyword>
<keyword evidence="4" id="KW-0808">Transferase</keyword>
<evidence type="ECO:0000256" key="2">
    <source>
        <dbReference type="ARBA" id="ARBA00012727"/>
    </source>
</evidence>
<evidence type="ECO:0000256" key="19">
    <source>
        <dbReference type="ARBA" id="ARBA00029943"/>
    </source>
</evidence>
<accession>A0ABW4I5Z1</accession>
<dbReference type="NCBIfam" id="TIGR02776">
    <property type="entry name" value="NHEJ_ligase_prk"/>
    <property type="match status" value="1"/>
</dbReference>
<dbReference type="Gene3D" id="3.30.1490.70">
    <property type="match status" value="1"/>
</dbReference>
<evidence type="ECO:0000256" key="8">
    <source>
        <dbReference type="ARBA" id="ARBA00022741"/>
    </source>
</evidence>
<evidence type="ECO:0000256" key="13">
    <source>
        <dbReference type="ARBA" id="ARBA00022932"/>
    </source>
</evidence>
<evidence type="ECO:0000256" key="15">
    <source>
        <dbReference type="ARBA" id="ARBA00023172"/>
    </source>
</evidence>
<dbReference type="Gene3D" id="3.90.920.10">
    <property type="entry name" value="DNA primase, PRIM domain"/>
    <property type="match status" value="1"/>
</dbReference>
<evidence type="ECO:0000256" key="16">
    <source>
        <dbReference type="ARBA" id="ARBA00023204"/>
    </source>
</evidence>
<keyword evidence="14" id="KW-0238">DNA-binding</keyword>
<evidence type="ECO:0000313" key="23">
    <source>
        <dbReference type="EMBL" id="MFD1613374.1"/>
    </source>
</evidence>
<organism evidence="23 24">
    <name type="scientific">Sphingomonas tabacisoli</name>
    <dbReference type="NCBI Taxonomy" id="2249466"/>
    <lineage>
        <taxon>Bacteria</taxon>
        <taxon>Pseudomonadati</taxon>
        <taxon>Pseudomonadota</taxon>
        <taxon>Alphaproteobacteria</taxon>
        <taxon>Sphingomonadales</taxon>
        <taxon>Sphingomonadaceae</taxon>
        <taxon>Sphingomonas</taxon>
    </lineage>
</organism>
<dbReference type="NCBIfam" id="TIGR02777">
    <property type="entry name" value="LigD_PE_dom"/>
    <property type="match status" value="1"/>
</dbReference>
<dbReference type="CDD" id="cd07906">
    <property type="entry name" value="Adenylation_DNA_ligase_LigD_LigC"/>
    <property type="match status" value="1"/>
</dbReference>
<keyword evidence="10" id="KW-0378">Hydrolase</keyword>
<dbReference type="GO" id="GO:0003910">
    <property type="term" value="F:DNA ligase (ATP) activity"/>
    <property type="evidence" value="ECO:0007669"/>
    <property type="project" value="UniProtKB-EC"/>
</dbReference>
<feature type="compositionally biased region" description="Low complexity" evidence="21">
    <location>
        <begin position="220"/>
        <end position="241"/>
    </location>
</feature>
<dbReference type="PROSITE" id="PS50160">
    <property type="entry name" value="DNA_LIGASE_A3"/>
    <property type="match status" value="1"/>
</dbReference>
<keyword evidence="12" id="KW-0067">ATP-binding</keyword>
<evidence type="ECO:0000256" key="14">
    <source>
        <dbReference type="ARBA" id="ARBA00023125"/>
    </source>
</evidence>
<keyword evidence="8" id="KW-0547">Nucleotide-binding</keyword>
<dbReference type="Pfam" id="PF04679">
    <property type="entry name" value="DNA_ligase_A_C"/>
    <property type="match status" value="1"/>
</dbReference>
<evidence type="ECO:0000256" key="18">
    <source>
        <dbReference type="ARBA" id="ARBA00023268"/>
    </source>
</evidence>
<dbReference type="NCBIfam" id="TIGR02778">
    <property type="entry name" value="ligD_pol"/>
    <property type="match status" value="1"/>
</dbReference>
<dbReference type="InterPro" id="IPR014146">
    <property type="entry name" value="LigD_ligase_dom"/>
</dbReference>
<dbReference type="InterPro" id="IPR033651">
    <property type="entry name" value="PaeLigD_Pol-like"/>
</dbReference>
<dbReference type="PANTHER" id="PTHR42705">
    <property type="entry name" value="BIFUNCTIONAL NON-HOMOLOGOUS END JOINING PROTEIN LIGD"/>
    <property type="match status" value="1"/>
</dbReference>
<dbReference type="InterPro" id="IPR012309">
    <property type="entry name" value="DNA_ligase_ATP-dep_C"/>
</dbReference>
<evidence type="ECO:0000256" key="11">
    <source>
        <dbReference type="ARBA" id="ARBA00022839"/>
    </source>
</evidence>
<dbReference type="SUPFAM" id="SSF50249">
    <property type="entry name" value="Nucleic acid-binding proteins"/>
    <property type="match status" value="1"/>
</dbReference>
<dbReference type="CDD" id="cd04862">
    <property type="entry name" value="PaeLigD_Pol_like"/>
    <property type="match status" value="1"/>
</dbReference>
<evidence type="ECO:0000256" key="1">
    <source>
        <dbReference type="ARBA" id="ARBA00001936"/>
    </source>
</evidence>
<comment type="catalytic activity">
    <reaction evidence="20">
        <text>ATP + (deoxyribonucleotide)n-3'-hydroxyl + 5'-phospho-(deoxyribonucleotide)m = (deoxyribonucleotide)n+m + AMP + diphosphate.</text>
        <dbReference type="EC" id="6.5.1.1"/>
    </reaction>
</comment>
<feature type="region of interest" description="Disordered" evidence="21">
    <location>
        <begin position="188"/>
        <end position="243"/>
    </location>
</feature>
<keyword evidence="11" id="KW-0269">Exonuclease</keyword>
<evidence type="ECO:0000256" key="17">
    <source>
        <dbReference type="ARBA" id="ARBA00023211"/>
    </source>
</evidence>
<dbReference type="PANTHER" id="PTHR42705:SF2">
    <property type="entry name" value="BIFUNCTIONAL NON-HOMOLOGOUS END JOINING PROTEIN LIGD"/>
    <property type="match status" value="1"/>
</dbReference>
<dbReference type="Pfam" id="PF21686">
    <property type="entry name" value="LigD_Prim-Pol"/>
    <property type="match status" value="1"/>
</dbReference>
<name>A0ABW4I5Z1_9SPHN</name>
<dbReference type="Pfam" id="PF13298">
    <property type="entry name" value="LigD_N"/>
    <property type="match status" value="1"/>
</dbReference>
<evidence type="ECO:0000256" key="7">
    <source>
        <dbReference type="ARBA" id="ARBA00022723"/>
    </source>
</evidence>
<keyword evidence="15" id="KW-0233">DNA recombination</keyword>